<feature type="chain" id="PRO_5046858654" description="Outer membrane protein beta-barrel domain-containing protein" evidence="1">
    <location>
        <begin position="20"/>
        <end position="207"/>
    </location>
</feature>
<proteinExistence type="predicted"/>
<keyword evidence="1" id="KW-0732">Signal</keyword>
<dbReference type="RefSeq" id="WP_254154649.1">
    <property type="nucleotide sequence ID" value="NZ_JAHESD010000037.1"/>
</dbReference>
<gene>
    <name evidence="2" type="ORF">KK060_15465</name>
</gene>
<evidence type="ECO:0008006" key="4">
    <source>
        <dbReference type="Google" id="ProtNLM"/>
    </source>
</evidence>
<organism evidence="2 3">
    <name type="scientific">Chryseosolibacter indicus</name>
    <dbReference type="NCBI Taxonomy" id="2782351"/>
    <lineage>
        <taxon>Bacteria</taxon>
        <taxon>Pseudomonadati</taxon>
        <taxon>Bacteroidota</taxon>
        <taxon>Cytophagia</taxon>
        <taxon>Cytophagales</taxon>
        <taxon>Chryseotaleaceae</taxon>
        <taxon>Chryseosolibacter</taxon>
    </lineage>
</organism>
<feature type="signal peptide" evidence="1">
    <location>
        <begin position="1"/>
        <end position="19"/>
    </location>
</feature>
<evidence type="ECO:0000313" key="3">
    <source>
        <dbReference type="Proteomes" id="UP000772618"/>
    </source>
</evidence>
<keyword evidence="3" id="KW-1185">Reference proteome</keyword>
<dbReference type="Proteomes" id="UP000772618">
    <property type="component" value="Unassembled WGS sequence"/>
</dbReference>
<evidence type="ECO:0000256" key="1">
    <source>
        <dbReference type="SAM" id="SignalP"/>
    </source>
</evidence>
<dbReference type="EMBL" id="JAHESD010000037">
    <property type="protein sequence ID" value="MBT1704692.1"/>
    <property type="molecule type" value="Genomic_DNA"/>
</dbReference>
<reference evidence="2 3" key="1">
    <citation type="submission" date="2021-05" db="EMBL/GenBank/DDBJ databases">
        <title>A Polyphasic approach of four new species of the genus Ohtaekwangia: Ohtaekwangia histidinii sp. nov., Ohtaekwangia cretensis sp. nov., Ohtaekwangia indiensis sp. nov., Ohtaekwangia reichenbachii sp. nov. from diverse environment.</title>
        <authorList>
            <person name="Octaviana S."/>
        </authorList>
    </citation>
    <scope>NUCLEOTIDE SEQUENCE [LARGE SCALE GENOMIC DNA]</scope>
    <source>
        <strain evidence="2 3">PWU20</strain>
    </source>
</reference>
<sequence>MKYRYILIVLMLTITISQAQTKKQSAGKNKATSSTPTNWGVGIRLGDPLGVSAKKYLANGKALEFNIGQSSYWGYDYRDRFYDDRDFRDYYYLGHRKNSAISIQGHLLFQKDFPNAQGLQWYWGVGPQLRFNTFTYRYRYSERNTWVHVSEKVTDVDFGVDGVIGLEYHIPGAPLSAFADINLLLELADDPFNFFGQGGIGIRYNFN</sequence>
<accession>A0ABS5VV65</accession>
<evidence type="ECO:0000313" key="2">
    <source>
        <dbReference type="EMBL" id="MBT1704692.1"/>
    </source>
</evidence>
<comment type="caution">
    <text evidence="2">The sequence shown here is derived from an EMBL/GenBank/DDBJ whole genome shotgun (WGS) entry which is preliminary data.</text>
</comment>
<protein>
    <recommendedName>
        <fullName evidence="4">Outer membrane protein beta-barrel domain-containing protein</fullName>
    </recommendedName>
</protein>
<name>A0ABS5VV65_9BACT</name>